<keyword evidence="9" id="KW-1185">Reference proteome</keyword>
<reference evidence="9" key="1">
    <citation type="journal article" date="2023" name="Commun. Biol.">
        <title>Genome analysis of Parmales, the sister group of diatoms, reveals the evolutionary specialization of diatoms from phago-mixotrophs to photoautotrophs.</title>
        <authorList>
            <person name="Ban H."/>
            <person name="Sato S."/>
            <person name="Yoshikawa S."/>
            <person name="Yamada K."/>
            <person name="Nakamura Y."/>
            <person name="Ichinomiya M."/>
            <person name="Sato N."/>
            <person name="Blanc-Mathieu R."/>
            <person name="Endo H."/>
            <person name="Kuwata A."/>
            <person name="Ogata H."/>
        </authorList>
    </citation>
    <scope>NUCLEOTIDE SEQUENCE [LARGE SCALE GENOMIC DNA]</scope>
</reference>
<dbReference type="Gene3D" id="3.40.50.12650">
    <property type="match status" value="1"/>
</dbReference>
<evidence type="ECO:0000256" key="4">
    <source>
        <dbReference type="ARBA" id="ARBA00023204"/>
    </source>
</evidence>
<gene>
    <name evidence="8" type="ORF">TrCOL_g6446</name>
</gene>
<keyword evidence="3" id="KW-0227">DNA damage</keyword>
<dbReference type="GO" id="GO:0006303">
    <property type="term" value="P:double-strand break repair via nonhomologous end joining"/>
    <property type="evidence" value="ECO:0007669"/>
    <property type="project" value="TreeGrafter"/>
</dbReference>
<evidence type="ECO:0000256" key="3">
    <source>
        <dbReference type="ARBA" id="ARBA00022763"/>
    </source>
</evidence>
<keyword evidence="4" id="KW-0234">DNA repair</keyword>
<dbReference type="InterPro" id="IPR011084">
    <property type="entry name" value="DRMBL"/>
</dbReference>
<dbReference type="Proteomes" id="UP001165065">
    <property type="component" value="Unassembled WGS sequence"/>
</dbReference>
<dbReference type="Pfam" id="PF07522">
    <property type="entry name" value="DRMBL"/>
    <property type="match status" value="1"/>
</dbReference>
<dbReference type="EMBL" id="BRYA01000691">
    <property type="protein sequence ID" value="GMI29967.1"/>
    <property type="molecule type" value="Genomic_DNA"/>
</dbReference>
<feature type="region of interest" description="Disordered" evidence="6">
    <location>
        <begin position="446"/>
        <end position="466"/>
    </location>
</feature>
<dbReference type="FunFam" id="3.40.50.12650:FF:000001">
    <property type="entry name" value="DNA cross-link repair 1A"/>
    <property type="match status" value="1"/>
</dbReference>
<comment type="similarity">
    <text evidence="2">Belongs to the DNA repair metallo-beta-lactamase (DRMBL) family.</text>
</comment>
<evidence type="ECO:0000256" key="5">
    <source>
        <dbReference type="ARBA" id="ARBA00023242"/>
    </source>
</evidence>
<organism evidence="8 9">
    <name type="scientific">Triparma columacea</name>
    <dbReference type="NCBI Taxonomy" id="722753"/>
    <lineage>
        <taxon>Eukaryota</taxon>
        <taxon>Sar</taxon>
        <taxon>Stramenopiles</taxon>
        <taxon>Ochrophyta</taxon>
        <taxon>Bolidophyceae</taxon>
        <taxon>Parmales</taxon>
        <taxon>Triparmaceae</taxon>
        <taxon>Triparma</taxon>
    </lineage>
</organism>
<evidence type="ECO:0000259" key="7">
    <source>
        <dbReference type="Pfam" id="PF07522"/>
    </source>
</evidence>
<comment type="caution">
    <text evidence="8">The sequence shown here is derived from an EMBL/GenBank/DDBJ whole genome shotgun (WGS) entry which is preliminary data.</text>
</comment>
<keyword evidence="5" id="KW-0539">Nucleus</keyword>
<dbReference type="Gene3D" id="3.60.15.10">
    <property type="entry name" value="Ribonuclease Z/Hydroxyacylglutathione hydrolase-like"/>
    <property type="match status" value="1"/>
</dbReference>
<dbReference type="AlphaFoldDB" id="A0A9W7L4U3"/>
<sequence length="466" mass="51903">MSKAKEGQARPPARDLNSVLLAGAKIQKSTKEMVAETAARKKTNTWSTKASQNNFGGNPPKYKIIKSTNLNVDGFYYANKNRCKTYFLTHFHSDHYGGINQNWDAGIIYCSPVTSKLVVQELKVDPKYVYAIPLNTPFTVVSPDCLGKDVTVSLCEANHCPGAVLFFFSIRNPAKPQSPPTTVLHVGDFRWDRSFMQGIDLVSKICARKVRLNELYLDTTYCDPKYNFPAQRDSIDAALMCAEAEGIEKNDKTLFVFGAYTIGKEKIFVAVAKAFGKKIWVDARREKILKTFFSEEDAKMLTRDRGETNVWVVSLGKIVNKGLKEILDDANRRSGGGLRGTKYQRIVGFRPSGWTYSGKSTKKKGAIQTTLAPTKKSKVPDIVATRKSGVVSIYGVPYSEHSSFSELVDCLMCLQPQNIVPTVSADKSREQVTLLLDSCRALIKEEKDSGMHDEEDAKRRNTRGAS</sequence>
<evidence type="ECO:0000256" key="1">
    <source>
        <dbReference type="ARBA" id="ARBA00004123"/>
    </source>
</evidence>
<dbReference type="OrthoDB" id="262529at2759"/>
<accession>A0A9W7L4U3</accession>
<dbReference type="GO" id="GO:0003684">
    <property type="term" value="F:damaged DNA binding"/>
    <property type="evidence" value="ECO:0007669"/>
    <property type="project" value="TreeGrafter"/>
</dbReference>
<feature type="compositionally biased region" description="Basic and acidic residues" evidence="6">
    <location>
        <begin position="446"/>
        <end position="459"/>
    </location>
</feature>
<name>A0A9W7L4U3_9STRA</name>
<dbReference type="PANTHER" id="PTHR23240:SF35">
    <property type="entry name" value="DNA REPAIR METALLO-BETA-LACTAMASE FAMILY PROTEIN-RELATED"/>
    <property type="match status" value="1"/>
</dbReference>
<dbReference type="GO" id="GO:0035312">
    <property type="term" value="F:5'-3' DNA exonuclease activity"/>
    <property type="evidence" value="ECO:0007669"/>
    <property type="project" value="TreeGrafter"/>
</dbReference>
<dbReference type="CDD" id="cd16273">
    <property type="entry name" value="SNM1A-1C-like_MBL-fold"/>
    <property type="match status" value="1"/>
</dbReference>
<dbReference type="GO" id="GO:0005634">
    <property type="term" value="C:nucleus"/>
    <property type="evidence" value="ECO:0007669"/>
    <property type="project" value="UniProtKB-SubCell"/>
</dbReference>
<proteinExistence type="inferred from homology"/>
<evidence type="ECO:0000313" key="9">
    <source>
        <dbReference type="Proteomes" id="UP001165065"/>
    </source>
</evidence>
<evidence type="ECO:0000256" key="2">
    <source>
        <dbReference type="ARBA" id="ARBA00010304"/>
    </source>
</evidence>
<dbReference type="PANTHER" id="PTHR23240">
    <property type="entry name" value="DNA CROSS-LINK REPAIR PROTEIN PSO2/SNM1-RELATED"/>
    <property type="match status" value="1"/>
</dbReference>
<comment type="subcellular location">
    <subcellularLocation>
        <location evidence="1">Nucleus</location>
    </subcellularLocation>
</comment>
<dbReference type="SUPFAM" id="SSF56281">
    <property type="entry name" value="Metallo-hydrolase/oxidoreductase"/>
    <property type="match status" value="1"/>
</dbReference>
<protein>
    <recommendedName>
        <fullName evidence="7">DNA repair metallo-beta-lactamase domain-containing protein</fullName>
    </recommendedName>
</protein>
<dbReference type="GO" id="GO:0036297">
    <property type="term" value="P:interstrand cross-link repair"/>
    <property type="evidence" value="ECO:0007669"/>
    <property type="project" value="TreeGrafter"/>
</dbReference>
<dbReference type="InterPro" id="IPR036866">
    <property type="entry name" value="RibonucZ/Hydroxyglut_hydro"/>
</dbReference>
<evidence type="ECO:0000313" key="8">
    <source>
        <dbReference type="EMBL" id="GMI29967.1"/>
    </source>
</evidence>
<feature type="domain" description="DNA repair metallo-beta-lactamase" evidence="7">
    <location>
        <begin position="296"/>
        <end position="426"/>
    </location>
</feature>
<evidence type="ECO:0000256" key="6">
    <source>
        <dbReference type="SAM" id="MobiDB-lite"/>
    </source>
</evidence>